<dbReference type="AlphaFoldDB" id="A0A443ZVS3"/>
<sequence length="920" mass="103080">MSKSLAIGRVIRNKIDPPSQRAGLIGRDSLQRRLLEQIDKQVTLISAPAGYGKSSLMTSVYHRLIGAGKSACWLSLDTYDNDIVRFATHLTAAIGQSGFRVEGGEPATSPGSHQGMGVGVDVQFLAEELLEWLSSQQSVVHVFLDDLHLLSEGPALEFLSAVIICEHPNLKFVIASREVPQLPLARLRARGRLCELEADAVAFSADEVRDFMRQSASLGLSDEQITLLYKKTEGWPASLQMVSIAMESARDPDVFISRFSGADKDIADFLVEEVLAKQSTQMQRFLLGTSVLKSMSAELVNAVLPSTDAVHLIEQAEAKNLFLLRLDRERTWYRYHHLFGDLLRRVLVERSPESVEGYRRRAGTWLAAHGRIVEAIEQAFAINDQSWAGSLLESACSELFASGQTAMLQSLADQLDEAELQKLPRLQLELVWDSVIRWRFHEARELLHEAQRRLSLSASELSTESPKDLETHQLQMKSLHRQGMLQAFTDKLKDAERTSLEWLDSYSHQDPYMEASCRVALWMCRRDRFICDASPAETEVLRKLFNDAGAKFGIVFLDAVAGSIFLERGDVTAAERFFRGALDTAIRIQGETSALAAMACAQLAMLLYCENRLDEAAILLRGVIAQPLEFGLLDSIIARQLTVARLARTNQNFTDAHEALDAADDLAERFELPRLQVNVLALRTHLYIEQGHIHQAQHLLESHPEYRTLRSLNPEGCVDSRRELIAIAFSRVALETGRGTEAIKLLRRWAAWTLERHCVLSFLRVSVLLTRLFWRSGDVPAARRVLIEALVHADGSFDRIFLDEGEEICAVLQDLLQSNPAIDVPWLSRLKAVLKAFGSGMEIPRVVPAAVPSIRLESLSERELEIIRLTAHSLAAQEVAQALGLTESTVKWYWQRIFEKLGVRRRKLAVRAAKERGLLV</sequence>
<evidence type="ECO:0000256" key="3">
    <source>
        <dbReference type="ARBA" id="ARBA00023163"/>
    </source>
</evidence>
<proteinExistence type="predicted"/>
<dbReference type="Proteomes" id="UP000288983">
    <property type="component" value="Unassembled WGS sequence"/>
</dbReference>
<dbReference type="PANTHER" id="PTHR44688">
    <property type="entry name" value="DNA-BINDING TRANSCRIPTIONAL ACTIVATOR DEVR_DOSR"/>
    <property type="match status" value="1"/>
</dbReference>
<dbReference type="SMART" id="SM00421">
    <property type="entry name" value="HTH_LUXR"/>
    <property type="match status" value="1"/>
</dbReference>
<dbReference type="GO" id="GO:0006355">
    <property type="term" value="P:regulation of DNA-templated transcription"/>
    <property type="evidence" value="ECO:0007669"/>
    <property type="project" value="InterPro"/>
</dbReference>
<evidence type="ECO:0000256" key="2">
    <source>
        <dbReference type="ARBA" id="ARBA00023125"/>
    </source>
</evidence>
<dbReference type="SUPFAM" id="SSF48452">
    <property type="entry name" value="TPR-like"/>
    <property type="match status" value="1"/>
</dbReference>
<reference evidence="5 6" key="1">
    <citation type="submission" date="2018-06" db="EMBL/GenBank/DDBJ databases">
        <title>Bacteria isolated from soil of Wuhan.</title>
        <authorList>
            <person name="Wei X."/>
            <person name="Chunhua H."/>
        </authorList>
    </citation>
    <scope>NUCLEOTIDE SEQUENCE [LARGE SCALE GENOMIC DNA]</scope>
    <source>
        <strain evidence="6">xwS2</strain>
    </source>
</reference>
<protein>
    <recommendedName>
        <fullName evidence="4">HTH luxR-type domain-containing protein</fullName>
    </recommendedName>
</protein>
<dbReference type="SUPFAM" id="SSF46894">
    <property type="entry name" value="C-terminal effector domain of the bipartite response regulators"/>
    <property type="match status" value="1"/>
</dbReference>
<dbReference type="InterPro" id="IPR041617">
    <property type="entry name" value="TPR_MalT"/>
</dbReference>
<dbReference type="InterPro" id="IPR000792">
    <property type="entry name" value="Tscrpt_reg_LuxR_C"/>
</dbReference>
<dbReference type="Gene3D" id="3.40.50.300">
    <property type="entry name" value="P-loop containing nucleotide triphosphate hydrolases"/>
    <property type="match status" value="1"/>
</dbReference>
<name>A0A443ZVS3_9PSED</name>
<evidence type="ECO:0000256" key="1">
    <source>
        <dbReference type="ARBA" id="ARBA00023015"/>
    </source>
</evidence>
<dbReference type="OrthoDB" id="1123107at2"/>
<evidence type="ECO:0000313" key="6">
    <source>
        <dbReference type="Proteomes" id="UP000288983"/>
    </source>
</evidence>
<keyword evidence="2" id="KW-0238">DNA-binding</keyword>
<dbReference type="PROSITE" id="PS50043">
    <property type="entry name" value="HTH_LUXR_2"/>
    <property type="match status" value="1"/>
</dbReference>
<keyword evidence="3" id="KW-0804">Transcription</keyword>
<accession>A0A443ZVS3</accession>
<organism evidence="5 6">
    <name type="scientific">Pseudomonas alkylphenolica</name>
    <dbReference type="NCBI Taxonomy" id="237609"/>
    <lineage>
        <taxon>Bacteria</taxon>
        <taxon>Pseudomonadati</taxon>
        <taxon>Pseudomonadota</taxon>
        <taxon>Gammaproteobacteria</taxon>
        <taxon>Pseudomonadales</taxon>
        <taxon>Pseudomonadaceae</taxon>
        <taxon>Pseudomonas</taxon>
    </lineage>
</organism>
<dbReference type="SUPFAM" id="SSF52540">
    <property type="entry name" value="P-loop containing nucleoside triphosphate hydrolases"/>
    <property type="match status" value="1"/>
</dbReference>
<feature type="domain" description="HTH luxR-type" evidence="4">
    <location>
        <begin position="852"/>
        <end position="917"/>
    </location>
</feature>
<dbReference type="CDD" id="cd06170">
    <property type="entry name" value="LuxR_C_like"/>
    <property type="match status" value="1"/>
</dbReference>
<dbReference type="PRINTS" id="PR00038">
    <property type="entry name" value="HTHLUXR"/>
</dbReference>
<dbReference type="InterPro" id="IPR016032">
    <property type="entry name" value="Sig_transdc_resp-reg_C-effctor"/>
</dbReference>
<evidence type="ECO:0000313" key="5">
    <source>
        <dbReference type="EMBL" id="RWU25009.1"/>
    </source>
</evidence>
<dbReference type="PANTHER" id="PTHR44688:SF16">
    <property type="entry name" value="DNA-BINDING TRANSCRIPTIONAL ACTIVATOR DEVR_DOSR"/>
    <property type="match status" value="1"/>
</dbReference>
<dbReference type="EMBL" id="QJRG01000034">
    <property type="protein sequence ID" value="RWU25009.1"/>
    <property type="molecule type" value="Genomic_DNA"/>
</dbReference>
<dbReference type="InterPro" id="IPR027417">
    <property type="entry name" value="P-loop_NTPase"/>
</dbReference>
<dbReference type="Gene3D" id="1.10.10.10">
    <property type="entry name" value="Winged helix-like DNA-binding domain superfamily/Winged helix DNA-binding domain"/>
    <property type="match status" value="1"/>
</dbReference>
<evidence type="ECO:0000259" key="4">
    <source>
        <dbReference type="PROSITE" id="PS50043"/>
    </source>
</evidence>
<dbReference type="InterPro" id="IPR036388">
    <property type="entry name" value="WH-like_DNA-bd_sf"/>
</dbReference>
<gene>
    <name evidence="5" type="ORF">DM813_04535</name>
</gene>
<keyword evidence="1" id="KW-0805">Transcription regulation</keyword>
<dbReference type="InterPro" id="IPR011990">
    <property type="entry name" value="TPR-like_helical_dom_sf"/>
</dbReference>
<dbReference type="GO" id="GO:0003677">
    <property type="term" value="F:DNA binding"/>
    <property type="evidence" value="ECO:0007669"/>
    <property type="project" value="UniProtKB-KW"/>
</dbReference>
<dbReference type="Pfam" id="PF00196">
    <property type="entry name" value="GerE"/>
    <property type="match status" value="1"/>
</dbReference>
<dbReference type="Pfam" id="PF25873">
    <property type="entry name" value="WHD_MalT"/>
    <property type="match status" value="1"/>
</dbReference>
<dbReference type="Pfam" id="PF17874">
    <property type="entry name" value="TPR_MalT"/>
    <property type="match status" value="1"/>
</dbReference>
<dbReference type="InterPro" id="IPR059106">
    <property type="entry name" value="WHD_MalT"/>
</dbReference>
<dbReference type="Gene3D" id="1.25.40.10">
    <property type="entry name" value="Tetratricopeptide repeat domain"/>
    <property type="match status" value="1"/>
</dbReference>
<dbReference type="RefSeq" id="WP_128322223.1">
    <property type="nucleotide sequence ID" value="NZ_QJRG01000034.1"/>
</dbReference>
<comment type="caution">
    <text evidence="5">The sequence shown here is derived from an EMBL/GenBank/DDBJ whole genome shotgun (WGS) entry which is preliminary data.</text>
</comment>